<keyword evidence="1" id="KW-0812">Transmembrane</keyword>
<evidence type="ECO:0000313" key="3">
    <source>
        <dbReference type="Proteomes" id="UP000242164"/>
    </source>
</evidence>
<organism evidence="2 3">
    <name type="scientific">Bacillus cytotoxicus</name>
    <dbReference type="NCBI Taxonomy" id="580165"/>
    <lineage>
        <taxon>Bacteria</taxon>
        <taxon>Bacillati</taxon>
        <taxon>Bacillota</taxon>
        <taxon>Bacilli</taxon>
        <taxon>Bacillales</taxon>
        <taxon>Bacillaceae</taxon>
        <taxon>Bacillus</taxon>
        <taxon>Bacillus cereus group</taxon>
    </lineage>
</organism>
<accession>A0AAX2CNT2</accession>
<evidence type="ECO:0000313" key="2">
    <source>
        <dbReference type="EMBL" id="SCM08066.1"/>
    </source>
</evidence>
<keyword evidence="1" id="KW-0472">Membrane</keyword>
<comment type="caution">
    <text evidence="2">The sequence shown here is derived from an EMBL/GenBank/DDBJ whole genome shotgun (WGS) entry which is preliminary data.</text>
</comment>
<evidence type="ECO:0000256" key="1">
    <source>
        <dbReference type="SAM" id="Phobius"/>
    </source>
</evidence>
<proteinExistence type="predicted"/>
<gene>
    <name evidence="2" type="ORF">BCB44BAC_04526</name>
</gene>
<dbReference type="Proteomes" id="UP000242164">
    <property type="component" value="Unassembled WGS sequence"/>
</dbReference>
<feature type="transmembrane region" description="Helical" evidence="1">
    <location>
        <begin position="49"/>
        <end position="69"/>
    </location>
</feature>
<protein>
    <submittedName>
        <fullName evidence="2">Uncharacterized protein</fullName>
    </submittedName>
</protein>
<name>A0AAX2CNT2_9BACI</name>
<dbReference type="EMBL" id="FMIK01000065">
    <property type="protein sequence ID" value="SCM08066.1"/>
    <property type="molecule type" value="Genomic_DNA"/>
</dbReference>
<sequence>MSFSTEIINQSMNNIGGYIALYFGPPILLIAILAIIVSRYLDVYLTRQLFGIAAVCIFVGWCIYVFNYISLK</sequence>
<keyword evidence="1" id="KW-1133">Transmembrane helix</keyword>
<dbReference type="AlphaFoldDB" id="A0AAX2CNT2"/>
<reference evidence="2 3" key="1">
    <citation type="submission" date="2016-08" db="EMBL/GenBank/DDBJ databases">
        <authorList>
            <person name="Loux V."/>
            <person name="Rue O."/>
        </authorList>
    </citation>
    <scope>NUCLEOTIDE SEQUENCE [LARGE SCALE GENOMIC DNA]</scope>
    <source>
        <strain evidence="2 3">AFSSA_08CEB44bac</strain>
    </source>
</reference>
<feature type="transmembrane region" description="Helical" evidence="1">
    <location>
        <begin position="15"/>
        <end position="37"/>
    </location>
</feature>